<dbReference type="Pfam" id="PF13432">
    <property type="entry name" value="TPR_16"/>
    <property type="match status" value="2"/>
</dbReference>
<name>A0A940MJN6_9ACTN</name>
<feature type="compositionally biased region" description="Low complexity" evidence="2">
    <location>
        <begin position="319"/>
        <end position="350"/>
    </location>
</feature>
<dbReference type="PANTHER" id="PTHR12558:SF33">
    <property type="entry name" value="BLL7664 PROTEIN"/>
    <property type="match status" value="1"/>
</dbReference>
<evidence type="ECO:0000256" key="2">
    <source>
        <dbReference type="SAM" id="MobiDB-lite"/>
    </source>
</evidence>
<comment type="caution">
    <text evidence="3">The sequence shown here is derived from an EMBL/GenBank/DDBJ whole genome shotgun (WGS) entry which is preliminary data.</text>
</comment>
<dbReference type="PANTHER" id="PTHR12558">
    <property type="entry name" value="CELL DIVISION CYCLE 16,23,27"/>
    <property type="match status" value="1"/>
</dbReference>
<sequence>MTAKKWGELAKKKHPSAWAVYPPLIDAYNGIGDYEAAGRALDKLAAARPKAASVSGAYAHVYEGRGWREDAAAKASDAVDHAASPAQKAAGLAQLGALAWERGEPKEALGQYDAALKVTPGLAAAQAGRGRALAALGRTDDAYQAYQAALAKQPRPETALEFGELYESLGLTGDAQTQYARVRSEAAKASSDGVDENLLLGRYEADHGGAGAAVARLTAEWTSGRRSVEAADALGWALYKSGDAARALTYATTATSDGPRNALYSYHRGEIERKLGMKAEARRHLDEALRTNPYFSPLLAPRARAALQALGGTIGAAGAPKSGGPAAPAAPSAPAVPAAPAPAGSAVDPAAPAPAAPAGTTPADIAPAPAVPNAAAPNAAPADGASGAGALPPGHVPTFSPHRP</sequence>
<proteinExistence type="predicted"/>
<dbReference type="Gene3D" id="1.25.40.10">
    <property type="entry name" value="Tetratricopeptide repeat domain"/>
    <property type="match status" value="1"/>
</dbReference>
<accession>A0A940MJN6</accession>
<protein>
    <submittedName>
        <fullName evidence="3">Tetratricopeptide repeat protein</fullName>
    </submittedName>
</protein>
<dbReference type="AlphaFoldDB" id="A0A940MJN6"/>
<dbReference type="PROSITE" id="PS50005">
    <property type="entry name" value="TPR"/>
    <property type="match status" value="1"/>
</dbReference>
<reference evidence="3" key="1">
    <citation type="submission" date="2021-03" db="EMBL/GenBank/DDBJ databases">
        <title>Whole genome sequence of Streptomyces bomunensis MMS17-BM035.</title>
        <authorList>
            <person name="Lee J.H."/>
        </authorList>
    </citation>
    <scope>NUCLEOTIDE SEQUENCE</scope>
    <source>
        <strain evidence="3">MMS17-BM035</strain>
    </source>
</reference>
<gene>
    <name evidence="3" type="ORF">JFN87_24110</name>
</gene>
<organism evidence="3 4">
    <name type="scientific">Streptomyces montanisoli</name>
    <dbReference type="NCBI Taxonomy" id="2798581"/>
    <lineage>
        <taxon>Bacteria</taxon>
        <taxon>Bacillati</taxon>
        <taxon>Actinomycetota</taxon>
        <taxon>Actinomycetes</taxon>
        <taxon>Kitasatosporales</taxon>
        <taxon>Streptomycetaceae</taxon>
        <taxon>Streptomyces</taxon>
    </lineage>
</organism>
<feature type="repeat" description="TPR" evidence="1">
    <location>
        <begin position="123"/>
        <end position="156"/>
    </location>
</feature>
<dbReference type="InterPro" id="IPR019734">
    <property type="entry name" value="TPR_rpt"/>
</dbReference>
<dbReference type="EMBL" id="JAGIQL010000122">
    <property type="protein sequence ID" value="MBP0460546.1"/>
    <property type="molecule type" value="Genomic_DNA"/>
</dbReference>
<evidence type="ECO:0000313" key="3">
    <source>
        <dbReference type="EMBL" id="MBP0460546.1"/>
    </source>
</evidence>
<evidence type="ECO:0000313" key="4">
    <source>
        <dbReference type="Proteomes" id="UP000670475"/>
    </source>
</evidence>
<dbReference type="Proteomes" id="UP000670475">
    <property type="component" value="Unassembled WGS sequence"/>
</dbReference>
<dbReference type="SMART" id="SM00028">
    <property type="entry name" value="TPR"/>
    <property type="match status" value="3"/>
</dbReference>
<keyword evidence="1" id="KW-0802">TPR repeat</keyword>
<evidence type="ECO:0000256" key="1">
    <source>
        <dbReference type="PROSITE-ProRule" id="PRU00339"/>
    </source>
</evidence>
<feature type="compositionally biased region" description="Low complexity" evidence="2">
    <location>
        <begin position="356"/>
        <end position="393"/>
    </location>
</feature>
<dbReference type="RefSeq" id="WP_209343147.1">
    <property type="nucleotide sequence ID" value="NZ_JAGIQL010000122.1"/>
</dbReference>
<feature type="region of interest" description="Disordered" evidence="2">
    <location>
        <begin position="319"/>
        <end position="404"/>
    </location>
</feature>
<dbReference type="InterPro" id="IPR011990">
    <property type="entry name" value="TPR-like_helical_dom_sf"/>
</dbReference>
<dbReference type="SUPFAM" id="SSF48452">
    <property type="entry name" value="TPR-like"/>
    <property type="match status" value="1"/>
</dbReference>
<keyword evidence="4" id="KW-1185">Reference proteome</keyword>